<sequence>MEKIVAIIALILLPIIIGTVFYYLIKQKNELLEIEQSAELVKSFTGGGKFRDGFVTTKLSYPFVQIRLYEDFFVISYSKKLIFRYSEILSIRLTISGLKINHGKEGFPKAIYVSSEKHLIEFLISKGIRQEDNKMGMSIL</sequence>
<organism evidence="2 3">
    <name type="scientific">Gordoniibacillus kamchatkensis</name>
    <dbReference type="NCBI Taxonomy" id="1590651"/>
    <lineage>
        <taxon>Bacteria</taxon>
        <taxon>Bacillati</taxon>
        <taxon>Bacillota</taxon>
        <taxon>Bacilli</taxon>
        <taxon>Bacillales</taxon>
        <taxon>Paenibacillaceae</taxon>
        <taxon>Gordoniibacillus</taxon>
    </lineage>
</organism>
<evidence type="ECO:0000313" key="3">
    <source>
        <dbReference type="Proteomes" id="UP000031967"/>
    </source>
</evidence>
<keyword evidence="1" id="KW-0472">Membrane</keyword>
<keyword evidence="1" id="KW-0812">Transmembrane</keyword>
<keyword evidence="1" id="KW-1133">Transmembrane helix</keyword>
<dbReference type="EMBL" id="JXAK01000002">
    <property type="protein sequence ID" value="KIL42257.1"/>
    <property type="molecule type" value="Genomic_DNA"/>
</dbReference>
<accession>A0ABR5AMJ3</accession>
<feature type="transmembrane region" description="Helical" evidence="1">
    <location>
        <begin position="6"/>
        <end position="25"/>
    </location>
</feature>
<gene>
    <name evidence="2" type="ORF">SD70_01590</name>
</gene>
<keyword evidence="3" id="KW-1185">Reference proteome</keyword>
<reference evidence="2 3" key="1">
    <citation type="submission" date="2014-12" db="EMBL/GenBank/DDBJ databases">
        <title>Draft genome sequence of Paenibacillus kamchatkensis strain B-2647.</title>
        <authorList>
            <person name="Karlyshev A.V."/>
            <person name="Kudryashova E.B."/>
        </authorList>
    </citation>
    <scope>NUCLEOTIDE SEQUENCE [LARGE SCALE GENOMIC DNA]</scope>
    <source>
        <strain evidence="2 3">VKM B-2647</strain>
    </source>
</reference>
<evidence type="ECO:0000313" key="2">
    <source>
        <dbReference type="EMBL" id="KIL42257.1"/>
    </source>
</evidence>
<dbReference type="Proteomes" id="UP000031967">
    <property type="component" value="Unassembled WGS sequence"/>
</dbReference>
<proteinExistence type="predicted"/>
<name>A0ABR5AMJ3_9BACL</name>
<comment type="caution">
    <text evidence="2">The sequence shown here is derived from an EMBL/GenBank/DDBJ whole genome shotgun (WGS) entry which is preliminary data.</text>
</comment>
<evidence type="ECO:0000256" key="1">
    <source>
        <dbReference type="SAM" id="Phobius"/>
    </source>
</evidence>
<dbReference type="RefSeq" id="WP_041045001.1">
    <property type="nucleotide sequence ID" value="NZ_JXAK01000002.1"/>
</dbReference>
<protein>
    <submittedName>
        <fullName evidence="2">Uncharacterized protein</fullName>
    </submittedName>
</protein>